<dbReference type="PANTHER" id="PTHR33653">
    <property type="entry name" value="RIBONUCLEASE VAPC2"/>
    <property type="match status" value="1"/>
</dbReference>
<comment type="function">
    <text evidence="8">Toxic component of a toxin-antitoxin (TA) system. An RNase.</text>
</comment>
<evidence type="ECO:0000313" key="10">
    <source>
        <dbReference type="EMBL" id="QFU99768.1"/>
    </source>
</evidence>
<evidence type="ECO:0000256" key="8">
    <source>
        <dbReference type="HAMAP-Rule" id="MF_00265"/>
    </source>
</evidence>
<dbReference type="InterPro" id="IPR002716">
    <property type="entry name" value="PIN_dom"/>
</dbReference>
<evidence type="ECO:0000259" key="9">
    <source>
        <dbReference type="Pfam" id="PF01850"/>
    </source>
</evidence>
<dbReference type="AlphaFoldDB" id="A0A5P9QE64"/>
<evidence type="ECO:0000256" key="4">
    <source>
        <dbReference type="ARBA" id="ARBA00022723"/>
    </source>
</evidence>
<dbReference type="PANTHER" id="PTHR33653:SF1">
    <property type="entry name" value="RIBONUCLEASE VAPC2"/>
    <property type="match status" value="1"/>
</dbReference>
<evidence type="ECO:0000256" key="1">
    <source>
        <dbReference type="ARBA" id="ARBA00001946"/>
    </source>
</evidence>
<keyword evidence="8" id="KW-0800">Toxin</keyword>
<dbReference type="GO" id="GO:0090729">
    <property type="term" value="F:toxin activity"/>
    <property type="evidence" value="ECO:0007669"/>
    <property type="project" value="UniProtKB-KW"/>
</dbReference>
<sequence length="152" mass="16260">MTTPTGVSARATRYLLDTSVWARLASRAVAEQVAALQSRGQVVVATPVALELGYSARTPAEWDDVQGALATFPVLEPTGATHRTALGLQRALWAAGKVRAAGAFDTLVAALAVEHRAVVVHYDRDYEHLASVEPRLAHAWVAPPGSLDRRDL</sequence>
<evidence type="ECO:0000256" key="7">
    <source>
        <dbReference type="ARBA" id="ARBA00038093"/>
    </source>
</evidence>
<dbReference type="GO" id="GO:0016787">
    <property type="term" value="F:hydrolase activity"/>
    <property type="evidence" value="ECO:0007669"/>
    <property type="project" value="UniProtKB-KW"/>
</dbReference>
<accession>A0A5P9QE64</accession>
<protein>
    <recommendedName>
        <fullName evidence="8">Ribonuclease VapC</fullName>
        <shortName evidence="8">RNase VapC</shortName>
        <ecNumber evidence="8">3.1.-.-</ecNumber>
    </recommendedName>
    <alternativeName>
        <fullName evidence="8">Toxin VapC</fullName>
    </alternativeName>
</protein>
<comment type="similarity">
    <text evidence="7 8">Belongs to the PINc/VapC protein family.</text>
</comment>
<keyword evidence="11" id="KW-1185">Reference proteome</keyword>
<dbReference type="Gene3D" id="3.40.50.1010">
    <property type="entry name" value="5'-nuclease"/>
    <property type="match status" value="1"/>
</dbReference>
<dbReference type="KEGG" id="lxl:KDY119_03304"/>
<feature type="binding site" evidence="8">
    <location>
        <position position="105"/>
    </location>
    <ligand>
        <name>Mg(2+)</name>
        <dbReference type="ChEBI" id="CHEBI:18420"/>
    </ligand>
</feature>
<dbReference type="InterPro" id="IPR050556">
    <property type="entry name" value="Type_II_TA_system_RNase"/>
</dbReference>
<evidence type="ECO:0000256" key="3">
    <source>
        <dbReference type="ARBA" id="ARBA00022722"/>
    </source>
</evidence>
<keyword evidence="4 8" id="KW-0479">Metal-binding</keyword>
<comment type="cofactor">
    <cofactor evidence="1 8">
        <name>Mg(2+)</name>
        <dbReference type="ChEBI" id="CHEBI:18420"/>
    </cofactor>
</comment>
<dbReference type="Proteomes" id="UP000326702">
    <property type="component" value="Chromosome"/>
</dbReference>
<keyword evidence="3 8" id="KW-0540">Nuclease</keyword>
<evidence type="ECO:0000313" key="11">
    <source>
        <dbReference type="Proteomes" id="UP000326702"/>
    </source>
</evidence>
<reference evidence="10 11" key="1">
    <citation type="submission" date="2019-10" db="EMBL/GenBank/DDBJ databases">
        <title>Genome sequence of Luteimicrobium xylanilyticum HY-24.</title>
        <authorList>
            <person name="Kim D.Y."/>
            <person name="Park H.-Y."/>
        </authorList>
    </citation>
    <scope>NUCLEOTIDE SEQUENCE [LARGE SCALE GENOMIC DNA]</scope>
    <source>
        <strain evidence="10 11">HY-24</strain>
    </source>
</reference>
<evidence type="ECO:0000256" key="6">
    <source>
        <dbReference type="ARBA" id="ARBA00022842"/>
    </source>
</evidence>
<proteinExistence type="inferred from homology"/>
<dbReference type="EMBL" id="CP045529">
    <property type="protein sequence ID" value="QFU99768.1"/>
    <property type="molecule type" value="Genomic_DNA"/>
</dbReference>
<dbReference type="InterPro" id="IPR029060">
    <property type="entry name" value="PIN-like_dom_sf"/>
</dbReference>
<feature type="domain" description="PIN" evidence="9">
    <location>
        <begin position="14"/>
        <end position="130"/>
    </location>
</feature>
<evidence type="ECO:0000256" key="2">
    <source>
        <dbReference type="ARBA" id="ARBA00022649"/>
    </source>
</evidence>
<dbReference type="GO" id="GO:0000287">
    <property type="term" value="F:magnesium ion binding"/>
    <property type="evidence" value="ECO:0007669"/>
    <property type="project" value="UniProtKB-UniRule"/>
</dbReference>
<keyword evidence="2 8" id="KW-1277">Toxin-antitoxin system</keyword>
<dbReference type="Pfam" id="PF01850">
    <property type="entry name" value="PIN"/>
    <property type="match status" value="1"/>
</dbReference>
<keyword evidence="6 8" id="KW-0460">Magnesium</keyword>
<dbReference type="GO" id="GO:0004540">
    <property type="term" value="F:RNA nuclease activity"/>
    <property type="evidence" value="ECO:0007669"/>
    <property type="project" value="InterPro"/>
</dbReference>
<dbReference type="InterPro" id="IPR022907">
    <property type="entry name" value="VapC_family"/>
</dbReference>
<organism evidence="10 11">
    <name type="scientific">Luteimicrobium xylanilyticum</name>
    <dbReference type="NCBI Taxonomy" id="1133546"/>
    <lineage>
        <taxon>Bacteria</taxon>
        <taxon>Bacillati</taxon>
        <taxon>Actinomycetota</taxon>
        <taxon>Actinomycetes</taxon>
        <taxon>Micrococcales</taxon>
        <taxon>Luteimicrobium</taxon>
    </lineage>
</organism>
<feature type="binding site" evidence="8">
    <location>
        <position position="17"/>
    </location>
    <ligand>
        <name>Mg(2+)</name>
        <dbReference type="ChEBI" id="CHEBI:18420"/>
    </ligand>
</feature>
<dbReference type="RefSeq" id="WP_036947566.1">
    <property type="nucleotide sequence ID" value="NZ_BAABIH010000016.1"/>
</dbReference>
<name>A0A5P9QE64_9MICO</name>
<keyword evidence="5 8" id="KW-0378">Hydrolase</keyword>
<dbReference type="EC" id="3.1.-.-" evidence="8"/>
<dbReference type="HAMAP" id="MF_00265">
    <property type="entry name" value="VapC_Nob1"/>
    <property type="match status" value="1"/>
</dbReference>
<dbReference type="SUPFAM" id="SSF88723">
    <property type="entry name" value="PIN domain-like"/>
    <property type="match status" value="1"/>
</dbReference>
<evidence type="ECO:0000256" key="5">
    <source>
        <dbReference type="ARBA" id="ARBA00022801"/>
    </source>
</evidence>
<gene>
    <name evidence="8" type="primary">vapC</name>
    <name evidence="10" type="ORF">KDY119_03304</name>
</gene>